<evidence type="ECO:0008006" key="3">
    <source>
        <dbReference type="Google" id="ProtNLM"/>
    </source>
</evidence>
<protein>
    <recommendedName>
        <fullName evidence="3">Lipoprotein</fullName>
    </recommendedName>
</protein>
<dbReference type="RefSeq" id="WP_139001647.1">
    <property type="nucleotide sequence ID" value="NZ_BAABAV010000001.1"/>
</dbReference>
<proteinExistence type="predicted"/>
<dbReference type="Proteomes" id="UP001500027">
    <property type="component" value="Unassembled WGS sequence"/>
</dbReference>
<organism evidence="1 2">
    <name type="scientific">Hyunsoonleella aestuarii</name>
    <dbReference type="NCBI Taxonomy" id="912802"/>
    <lineage>
        <taxon>Bacteria</taxon>
        <taxon>Pseudomonadati</taxon>
        <taxon>Bacteroidota</taxon>
        <taxon>Flavobacteriia</taxon>
        <taxon>Flavobacteriales</taxon>
        <taxon>Flavobacteriaceae</taxon>
    </lineage>
</organism>
<gene>
    <name evidence="1" type="ORF">GCM10022257_04940</name>
</gene>
<keyword evidence="2" id="KW-1185">Reference proteome</keyword>
<evidence type="ECO:0000313" key="2">
    <source>
        <dbReference type="Proteomes" id="UP001500027"/>
    </source>
</evidence>
<reference evidence="2" key="1">
    <citation type="journal article" date="2019" name="Int. J. Syst. Evol. Microbiol.">
        <title>The Global Catalogue of Microorganisms (GCM) 10K type strain sequencing project: providing services to taxonomists for standard genome sequencing and annotation.</title>
        <authorList>
            <consortium name="The Broad Institute Genomics Platform"/>
            <consortium name="The Broad Institute Genome Sequencing Center for Infectious Disease"/>
            <person name="Wu L."/>
            <person name="Ma J."/>
        </authorList>
    </citation>
    <scope>NUCLEOTIDE SEQUENCE [LARGE SCALE GENOMIC DNA]</scope>
    <source>
        <strain evidence="2">JCM 17452</strain>
    </source>
</reference>
<name>A0ABP8E854_9FLAO</name>
<dbReference type="EMBL" id="BAABAV010000001">
    <property type="protein sequence ID" value="GAA4268393.1"/>
    <property type="molecule type" value="Genomic_DNA"/>
</dbReference>
<evidence type="ECO:0000313" key="1">
    <source>
        <dbReference type="EMBL" id="GAA4268393.1"/>
    </source>
</evidence>
<sequence>MKKLFIILLVFSFFNCDENNIKDALEEELINATRKNIYKIGLVSICNSNLNLNSVCVTKSEYDKYIMLPKSCDIITITSINGNNYTGIIFSFNSDETPCKSN</sequence>
<comment type="caution">
    <text evidence="1">The sequence shown here is derived from an EMBL/GenBank/DDBJ whole genome shotgun (WGS) entry which is preliminary data.</text>
</comment>
<accession>A0ABP8E854</accession>